<organism evidence="3 4">
    <name type="scientific">Stephania cephalantha</name>
    <dbReference type="NCBI Taxonomy" id="152367"/>
    <lineage>
        <taxon>Eukaryota</taxon>
        <taxon>Viridiplantae</taxon>
        <taxon>Streptophyta</taxon>
        <taxon>Embryophyta</taxon>
        <taxon>Tracheophyta</taxon>
        <taxon>Spermatophyta</taxon>
        <taxon>Magnoliopsida</taxon>
        <taxon>Ranunculales</taxon>
        <taxon>Menispermaceae</taxon>
        <taxon>Menispermoideae</taxon>
        <taxon>Cissampelideae</taxon>
        <taxon>Stephania</taxon>
    </lineage>
</organism>
<gene>
    <name evidence="3" type="ORF">Scep_011850</name>
</gene>
<dbReference type="PANTHER" id="PTHR43323">
    <property type="entry name" value="3-HYDROXY-3-METHYLGLUTARYL COENZYME A SYNTHASE"/>
    <property type="match status" value="1"/>
</dbReference>
<dbReference type="Proteomes" id="UP001419268">
    <property type="component" value="Unassembled WGS sequence"/>
</dbReference>
<sequence length="269" mass="29986">MAPMEGMPTTYNQFLVFKGLINLRNMNWELKKLLCNGDREDLSHHASTIFTLSGDESYSNGDLEKVGSVYAPFFLFIAICAALRPLFTGYRVSTDVPTSRKTLVFEKVQPTTLLPKQVGNMYTTSLYAAFASLIHEKHSALVAELIGFQRCMHSCLEYLEAVPWVGDEEEEKHPQGGVGGGAGDGVGPMVVFSDLKVCQGSYDVALIRAWENWDMKHGLENDHPEDFLETPSGEEMKNIGIEELRLGSWKRVRMSTKNRRLSGCGALLN</sequence>
<name>A0AAP0P5Z4_9MAGN</name>
<accession>A0AAP0P5Z4</accession>
<protein>
    <recommendedName>
        <fullName evidence="2">Hydroxymethylglutaryl-coenzyme A synthase C-terminal domain-containing protein</fullName>
    </recommendedName>
</protein>
<dbReference type="Pfam" id="PF08540">
    <property type="entry name" value="HMG_CoA_synt_C"/>
    <property type="match status" value="1"/>
</dbReference>
<dbReference type="InterPro" id="IPR016039">
    <property type="entry name" value="Thiolase-like"/>
</dbReference>
<dbReference type="Gene3D" id="3.30.200.20">
    <property type="entry name" value="Phosphorylase Kinase, domain 1"/>
    <property type="match status" value="1"/>
</dbReference>
<reference evidence="3 4" key="1">
    <citation type="submission" date="2024-01" db="EMBL/GenBank/DDBJ databases">
        <title>Genome assemblies of Stephania.</title>
        <authorList>
            <person name="Yang L."/>
        </authorList>
    </citation>
    <scope>NUCLEOTIDE SEQUENCE [LARGE SCALE GENOMIC DNA]</scope>
    <source>
        <strain evidence="3">JXDWG</strain>
        <tissue evidence="3">Leaf</tissue>
    </source>
</reference>
<dbReference type="PANTHER" id="PTHR43323:SF2">
    <property type="entry name" value="HYDROXYMETHYLGLUTARYL-COA SYNTHASE"/>
    <property type="match status" value="1"/>
</dbReference>
<keyword evidence="1" id="KW-0808">Transferase</keyword>
<dbReference type="GO" id="GO:0010142">
    <property type="term" value="P:farnesyl diphosphate biosynthetic process, mevalonate pathway"/>
    <property type="evidence" value="ECO:0007669"/>
    <property type="project" value="InterPro"/>
</dbReference>
<dbReference type="GO" id="GO:0004421">
    <property type="term" value="F:hydroxymethylglutaryl-CoA synthase activity"/>
    <property type="evidence" value="ECO:0007669"/>
    <property type="project" value="InterPro"/>
</dbReference>
<evidence type="ECO:0000259" key="2">
    <source>
        <dbReference type="Pfam" id="PF08540"/>
    </source>
</evidence>
<evidence type="ECO:0000313" key="3">
    <source>
        <dbReference type="EMBL" id="KAK9132322.1"/>
    </source>
</evidence>
<dbReference type="GO" id="GO:0006084">
    <property type="term" value="P:acetyl-CoA metabolic process"/>
    <property type="evidence" value="ECO:0007669"/>
    <property type="project" value="InterPro"/>
</dbReference>
<dbReference type="EMBL" id="JBBNAG010000005">
    <property type="protein sequence ID" value="KAK9132322.1"/>
    <property type="molecule type" value="Genomic_DNA"/>
</dbReference>
<keyword evidence="4" id="KW-1185">Reference proteome</keyword>
<feature type="domain" description="Hydroxymethylglutaryl-coenzyme A synthase C-terminal" evidence="2">
    <location>
        <begin position="102"/>
        <end position="145"/>
    </location>
</feature>
<dbReference type="InterPro" id="IPR013746">
    <property type="entry name" value="HMG_CoA_synt_C_dom"/>
</dbReference>
<proteinExistence type="predicted"/>
<evidence type="ECO:0000313" key="4">
    <source>
        <dbReference type="Proteomes" id="UP001419268"/>
    </source>
</evidence>
<evidence type="ECO:0000256" key="1">
    <source>
        <dbReference type="ARBA" id="ARBA00022679"/>
    </source>
</evidence>
<dbReference type="Gene3D" id="3.40.47.10">
    <property type="match status" value="1"/>
</dbReference>
<dbReference type="SUPFAM" id="SSF53901">
    <property type="entry name" value="Thiolase-like"/>
    <property type="match status" value="1"/>
</dbReference>
<comment type="caution">
    <text evidence="3">The sequence shown here is derived from an EMBL/GenBank/DDBJ whole genome shotgun (WGS) entry which is preliminary data.</text>
</comment>
<dbReference type="AlphaFoldDB" id="A0AAP0P5Z4"/>